<dbReference type="AlphaFoldDB" id="A0A1V2L4F8"/>
<dbReference type="STRING" id="36022.A0A1V2L4F8"/>
<evidence type="ECO:0000256" key="4">
    <source>
        <dbReference type="ARBA" id="ARBA00023002"/>
    </source>
</evidence>
<dbReference type="Pfam" id="PF04777">
    <property type="entry name" value="Evr1_Alr"/>
    <property type="match status" value="1"/>
</dbReference>
<feature type="region of interest" description="Disordered" evidence="7">
    <location>
        <begin position="52"/>
        <end position="77"/>
    </location>
</feature>
<dbReference type="Proteomes" id="UP000189513">
    <property type="component" value="Unassembled WGS sequence"/>
</dbReference>
<sequence>MYLLITIYHTLSYSKEDVMRYTRKPLESLLFAVLILGGLYYFLNSTAELQDPKPLSPHATSSTSPSSQPGVPKAKVQDPIRPEEVLNNDGGLQKDAQTTDGFVEIPFMPKMTNETLKAELGNAAWKLFHTILARYPEKPSQQERDTLTQYIYLFAKVYPCGDCARHFNQLLKKFPPQTSSRQTAAVWGCHLHNQVNERLGHPLYDCTHIIDDYDCGCGEDEAAEGGVVGSADDVNVDKEHLKFDLETEGKQLG</sequence>
<protein>
    <recommendedName>
        <fullName evidence="6">Sulfhydryl oxidase</fullName>
        <ecNumber evidence="6">1.8.3.2</ecNumber>
    </recommendedName>
</protein>
<dbReference type="PROSITE" id="PS51324">
    <property type="entry name" value="ERV_ALR"/>
    <property type="match status" value="1"/>
</dbReference>
<dbReference type="Gene3D" id="1.20.120.310">
    <property type="entry name" value="ERV/ALR sulfhydryl oxidase domain"/>
    <property type="match status" value="1"/>
</dbReference>
<dbReference type="GO" id="GO:0005739">
    <property type="term" value="C:mitochondrion"/>
    <property type="evidence" value="ECO:0007669"/>
    <property type="project" value="TreeGrafter"/>
</dbReference>
<comment type="cofactor">
    <cofactor evidence="1 6">
        <name>FAD</name>
        <dbReference type="ChEBI" id="CHEBI:57692"/>
    </cofactor>
</comment>
<dbReference type="InterPro" id="IPR039799">
    <property type="entry name" value="ALR/ERV"/>
</dbReference>
<keyword evidence="6" id="KW-0812">Transmembrane</keyword>
<organism evidence="9 10">
    <name type="scientific">Cyberlindnera fabianii</name>
    <name type="common">Yeast</name>
    <name type="synonym">Hansenula fabianii</name>
    <dbReference type="NCBI Taxonomy" id="36022"/>
    <lineage>
        <taxon>Eukaryota</taxon>
        <taxon>Fungi</taxon>
        <taxon>Dikarya</taxon>
        <taxon>Ascomycota</taxon>
        <taxon>Saccharomycotina</taxon>
        <taxon>Saccharomycetes</taxon>
        <taxon>Phaffomycetales</taxon>
        <taxon>Phaffomycetaceae</taxon>
        <taxon>Cyberlindnera</taxon>
    </lineage>
</organism>
<keyword evidence="3 6" id="KW-0274">FAD</keyword>
<comment type="catalytic activity">
    <reaction evidence="6">
        <text>2 R'C(R)SH + O2 = R'C(R)S-S(R)CR' + H2O2</text>
        <dbReference type="Rhea" id="RHEA:17357"/>
        <dbReference type="ChEBI" id="CHEBI:15379"/>
        <dbReference type="ChEBI" id="CHEBI:16240"/>
        <dbReference type="ChEBI" id="CHEBI:16520"/>
        <dbReference type="ChEBI" id="CHEBI:17412"/>
        <dbReference type="EC" id="1.8.3.2"/>
    </reaction>
</comment>
<evidence type="ECO:0000256" key="5">
    <source>
        <dbReference type="ARBA" id="ARBA00023157"/>
    </source>
</evidence>
<gene>
    <name evidence="9" type="ORF">BON22_4227</name>
</gene>
<reference evidence="10" key="1">
    <citation type="journal article" date="2017" name="Genome Announc.">
        <title>Genome sequences of Cyberlindnera fabianii 65, Pichia kudriavzevii 129, and Saccharomyces cerevisiae 131 isolated from fermented masau fruits in Zimbabwe.</title>
        <authorList>
            <person name="van Rijswijck I.M.H."/>
            <person name="Derks M.F.L."/>
            <person name="Abee T."/>
            <person name="de Ridder D."/>
            <person name="Smid E.J."/>
        </authorList>
    </citation>
    <scope>NUCLEOTIDE SEQUENCE [LARGE SCALE GENOMIC DNA]</scope>
    <source>
        <strain evidence="10">65</strain>
    </source>
</reference>
<evidence type="ECO:0000259" key="8">
    <source>
        <dbReference type="PROSITE" id="PS51324"/>
    </source>
</evidence>
<dbReference type="GO" id="GO:0050660">
    <property type="term" value="F:flavin adenine dinucleotide binding"/>
    <property type="evidence" value="ECO:0007669"/>
    <property type="project" value="TreeGrafter"/>
</dbReference>
<evidence type="ECO:0000313" key="9">
    <source>
        <dbReference type="EMBL" id="ONH65921.1"/>
    </source>
</evidence>
<keyword evidence="5" id="KW-1015">Disulfide bond</keyword>
<feature type="domain" description="ERV/ALR sulfhydryl oxidase" evidence="8">
    <location>
        <begin position="113"/>
        <end position="213"/>
    </location>
</feature>
<dbReference type="InterPro" id="IPR036774">
    <property type="entry name" value="ERV/ALR_sulphydryl_oxid_sf"/>
</dbReference>
<accession>A0A1V2L4F8</accession>
<dbReference type="VEuPathDB" id="FungiDB:BON22_4227"/>
<dbReference type="PANTHER" id="PTHR12645">
    <property type="entry name" value="ALR/ERV"/>
    <property type="match status" value="1"/>
</dbReference>
<keyword evidence="2 6" id="KW-0285">Flavoprotein</keyword>
<keyword evidence="4 6" id="KW-0560">Oxidoreductase</keyword>
<dbReference type="SUPFAM" id="SSF69000">
    <property type="entry name" value="FAD-dependent thiol oxidase"/>
    <property type="match status" value="1"/>
</dbReference>
<name>A0A1V2L4F8_CYBFA</name>
<keyword evidence="6" id="KW-1133">Transmembrane helix</keyword>
<feature type="compositionally biased region" description="Low complexity" evidence="7">
    <location>
        <begin position="56"/>
        <end position="72"/>
    </location>
</feature>
<evidence type="ECO:0000313" key="10">
    <source>
        <dbReference type="Proteomes" id="UP000189513"/>
    </source>
</evidence>
<feature type="transmembrane region" description="Helical" evidence="6">
    <location>
        <begin position="25"/>
        <end position="43"/>
    </location>
</feature>
<comment type="caution">
    <text evidence="9">The sequence shown here is derived from an EMBL/GenBank/DDBJ whole genome shotgun (WGS) entry which is preliminary data.</text>
</comment>
<dbReference type="InterPro" id="IPR017905">
    <property type="entry name" value="ERV/ALR_sulphydryl_oxidase"/>
</dbReference>
<evidence type="ECO:0000256" key="1">
    <source>
        <dbReference type="ARBA" id="ARBA00001974"/>
    </source>
</evidence>
<dbReference type="PANTHER" id="PTHR12645:SF1">
    <property type="entry name" value="FAD-LINKED SULFHYDRYL OXIDASE ERV2"/>
    <property type="match status" value="1"/>
</dbReference>
<dbReference type="FunFam" id="1.20.120.310:FF:000002">
    <property type="entry name" value="Sulfhydryl oxidase"/>
    <property type="match status" value="1"/>
</dbReference>
<evidence type="ECO:0000256" key="6">
    <source>
        <dbReference type="RuleBase" id="RU371123"/>
    </source>
</evidence>
<evidence type="ECO:0000256" key="2">
    <source>
        <dbReference type="ARBA" id="ARBA00022630"/>
    </source>
</evidence>
<dbReference type="GO" id="GO:0016971">
    <property type="term" value="F:flavin-dependent sulfhydryl oxidase activity"/>
    <property type="evidence" value="ECO:0007669"/>
    <property type="project" value="InterPro"/>
</dbReference>
<dbReference type="EMBL" id="MPUK01000009">
    <property type="protein sequence ID" value="ONH65921.1"/>
    <property type="molecule type" value="Genomic_DNA"/>
</dbReference>
<keyword evidence="6" id="KW-0472">Membrane</keyword>
<keyword evidence="10" id="KW-1185">Reference proteome</keyword>
<evidence type="ECO:0000256" key="7">
    <source>
        <dbReference type="SAM" id="MobiDB-lite"/>
    </source>
</evidence>
<proteinExistence type="predicted"/>
<dbReference type="EC" id="1.8.3.2" evidence="6"/>
<evidence type="ECO:0000256" key="3">
    <source>
        <dbReference type="ARBA" id="ARBA00022827"/>
    </source>
</evidence>